<sequence length="74" mass="7930">MALISNGNVVLSRRSFDILNYFGRCPACGYSAEATVTVTTYSDGSSETQLVGRCGLPCGWTGPIEMTTMTTVNR</sequence>
<organism evidence="1 2">
    <name type="scientific">Nocardia cerradoensis</name>
    <dbReference type="NCBI Taxonomy" id="85688"/>
    <lineage>
        <taxon>Bacteria</taxon>
        <taxon>Bacillati</taxon>
        <taxon>Actinomycetota</taxon>
        <taxon>Actinomycetes</taxon>
        <taxon>Mycobacteriales</taxon>
        <taxon>Nocardiaceae</taxon>
        <taxon>Nocardia</taxon>
    </lineage>
</organism>
<dbReference type="Proteomes" id="UP000215506">
    <property type="component" value="Unassembled WGS sequence"/>
</dbReference>
<dbReference type="AlphaFoldDB" id="A0A231GXN5"/>
<gene>
    <name evidence="1" type="ORF">B7C42_06679</name>
</gene>
<evidence type="ECO:0000313" key="1">
    <source>
        <dbReference type="EMBL" id="OXR41281.1"/>
    </source>
</evidence>
<proteinExistence type="predicted"/>
<accession>A0A231GXN5</accession>
<protein>
    <submittedName>
        <fullName evidence="1">Uncharacterized protein</fullName>
    </submittedName>
</protein>
<evidence type="ECO:0000313" key="2">
    <source>
        <dbReference type="Proteomes" id="UP000215506"/>
    </source>
</evidence>
<dbReference type="EMBL" id="NGAF01000021">
    <property type="protein sequence ID" value="OXR41281.1"/>
    <property type="molecule type" value="Genomic_DNA"/>
</dbReference>
<dbReference type="RefSeq" id="WP_143860332.1">
    <property type="nucleotide sequence ID" value="NZ_NGAF01000021.1"/>
</dbReference>
<keyword evidence="2" id="KW-1185">Reference proteome</keyword>
<name>A0A231GXN5_9NOCA</name>
<comment type="caution">
    <text evidence="1">The sequence shown here is derived from an EMBL/GenBank/DDBJ whole genome shotgun (WGS) entry which is preliminary data.</text>
</comment>
<reference evidence="1 2" key="1">
    <citation type="submission" date="2017-07" db="EMBL/GenBank/DDBJ databases">
        <title>First draft Genome Sequence of Nocardia cerradoensis isolated from human infection.</title>
        <authorList>
            <person name="Carrasco G."/>
        </authorList>
    </citation>
    <scope>NUCLEOTIDE SEQUENCE [LARGE SCALE GENOMIC DNA]</scope>
    <source>
        <strain evidence="1 2">CNM20130759</strain>
    </source>
</reference>